<dbReference type="Gene3D" id="3.40.50.720">
    <property type="entry name" value="NAD(P)-binding Rossmann-like Domain"/>
    <property type="match status" value="2"/>
</dbReference>
<dbReference type="InterPro" id="IPR020904">
    <property type="entry name" value="Sc_DH/Rdtase_CS"/>
</dbReference>
<dbReference type="PANTHER" id="PTHR43391:SF76">
    <property type="entry name" value="11-BETA-HYDROXYSTEROID DEHYDROGENASE-LIKE 2-RELATED"/>
    <property type="match status" value="1"/>
</dbReference>
<dbReference type="PRINTS" id="PR00080">
    <property type="entry name" value="SDRFAMILY"/>
</dbReference>
<name>A0A654FDM6_ARATH</name>
<comment type="similarity">
    <text evidence="2">Belongs to the short-chain dehydrogenases/reductases (SDR) family.</text>
</comment>
<dbReference type="InterPro" id="IPR002347">
    <property type="entry name" value="SDR_fam"/>
</dbReference>
<evidence type="ECO:0000256" key="6">
    <source>
        <dbReference type="ARBA" id="ARBA00022968"/>
    </source>
</evidence>
<sequence length="569" mass="63666">MDMLHTILNFLLPLLTISFLVLFYPFYLLIKLASCLIKHLRFEDVAGKVVLITGASSGIGEHVAYEYAKKGTKLALVARRKDRLEIVAETSRQLGSGDVIIIPGDVSNVEDCKKFIDETIHHFGKLDHLINNAGVPQTVIFEDFTQIQDANSIMDINFWGSTYITYFAIPHLRKSKGKIVVISSATAIISLPAASVYSASKAALVKFFETLRVEISPDIKITIALPGFISTDMTTPQFKEMYGSDFILSESVSRCAKAIFRGIGRGEAYVIEPSWIKWIFLIKNVCPEIVDYLLDYIFNLHFENVARKVVLITGASSGIGEHVAYEYAKKGAYLALVARRRDRLEIVAETSRQLGSGNVIIIPGDVSNVEDCKKFIDETIHHFGKLDHLINNAGVFQTVLFEDFTQIQEANPIMDINVWGTTYITYFAIPHLRKSKGKIVAITSGSANIPLPLASIYAASKAALLRFFETLRIELSPDIKITIVLPGVVSTDMTTPHCIEKYGSDFILSESVSKCAKAIFRGIGRGETYIEEPSWMKWLFIMKNVCPEIVDYGLNYLFVSYLKPYFKRD</sequence>
<evidence type="ECO:0000256" key="9">
    <source>
        <dbReference type="SAM" id="Phobius"/>
    </source>
</evidence>
<comment type="subcellular location">
    <subcellularLocation>
        <location evidence="1">Membrane</location>
        <topology evidence="1">Single-pass type II membrane protein</topology>
    </subcellularLocation>
</comment>
<accession>A0A654FDM6</accession>
<dbReference type="GO" id="GO:0006694">
    <property type="term" value="P:steroid biosynthetic process"/>
    <property type="evidence" value="ECO:0007669"/>
    <property type="project" value="UniProtKB-KW"/>
</dbReference>
<proteinExistence type="inferred from homology"/>
<keyword evidence="3" id="KW-0444">Lipid biosynthesis</keyword>
<reference evidence="10 11" key="1">
    <citation type="submission" date="2019-11" db="EMBL/GenBank/DDBJ databases">
        <authorList>
            <person name="Jiao W.-B."/>
            <person name="Schneeberger K."/>
        </authorList>
    </citation>
    <scope>NUCLEOTIDE SEQUENCE [LARGE SCALE GENOMIC DNA]</scope>
    <source>
        <strain evidence="11">cv. An-1</strain>
    </source>
</reference>
<dbReference type="AlphaFoldDB" id="A0A654FDM6"/>
<keyword evidence="4" id="KW-0521">NADP</keyword>
<keyword evidence="7" id="KW-0560">Oxidoreductase</keyword>
<keyword evidence="5" id="KW-0752">Steroid biosynthesis</keyword>
<keyword evidence="8" id="KW-0443">Lipid metabolism</keyword>
<evidence type="ECO:0000256" key="8">
    <source>
        <dbReference type="ARBA" id="ARBA00023098"/>
    </source>
</evidence>
<dbReference type="GO" id="GO:0016020">
    <property type="term" value="C:membrane"/>
    <property type="evidence" value="ECO:0007669"/>
    <property type="project" value="UniProtKB-SubCell"/>
</dbReference>
<evidence type="ECO:0000313" key="11">
    <source>
        <dbReference type="Proteomes" id="UP000426265"/>
    </source>
</evidence>
<keyword evidence="6" id="KW-0735">Signal-anchor</keyword>
<evidence type="ECO:0000256" key="2">
    <source>
        <dbReference type="ARBA" id="ARBA00006484"/>
    </source>
</evidence>
<dbReference type="PANTHER" id="PTHR43391">
    <property type="entry name" value="RETINOL DEHYDROGENASE-RELATED"/>
    <property type="match status" value="1"/>
</dbReference>
<dbReference type="SUPFAM" id="SSF51735">
    <property type="entry name" value="NAD(P)-binding Rossmann-fold domains"/>
    <property type="match status" value="2"/>
</dbReference>
<dbReference type="EMBL" id="CACRSJ010000106">
    <property type="protein sequence ID" value="VYS59633.1"/>
    <property type="molecule type" value="Genomic_DNA"/>
</dbReference>
<evidence type="ECO:0000256" key="7">
    <source>
        <dbReference type="ARBA" id="ARBA00023002"/>
    </source>
</evidence>
<keyword evidence="9" id="KW-0812">Transmembrane</keyword>
<dbReference type="GO" id="GO:0016491">
    <property type="term" value="F:oxidoreductase activity"/>
    <property type="evidence" value="ECO:0007669"/>
    <property type="project" value="UniProtKB-KW"/>
</dbReference>
<dbReference type="ExpressionAtlas" id="A0A654FDM6">
    <property type="expression patterns" value="baseline and differential"/>
</dbReference>
<gene>
    <name evidence="10" type="ORF">AN1_LOCUS15071</name>
</gene>
<dbReference type="InterPro" id="IPR036291">
    <property type="entry name" value="NAD(P)-bd_dom_sf"/>
</dbReference>
<protein>
    <submittedName>
        <fullName evidence="10">Uncharacterized protein</fullName>
    </submittedName>
</protein>
<evidence type="ECO:0000256" key="4">
    <source>
        <dbReference type="ARBA" id="ARBA00022857"/>
    </source>
</evidence>
<keyword evidence="9" id="KW-1133">Transmembrane helix</keyword>
<evidence type="ECO:0000313" key="10">
    <source>
        <dbReference type="EMBL" id="VYS59633.1"/>
    </source>
</evidence>
<organism evidence="10 11">
    <name type="scientific">Arabidopsis thaliana</name>
    <name type="common">Mouse-ear cress</name>
    <dbReference type="NCBI Taxonomy" id="3702"/>
    <lineage>
        <taxon>Eukaryota</taxon>
        <taxon>Viridiplantae</taxon>
        <taxon>Streptophyta</taxon>
        <taxon>Embryophyta</taxon>
        <taxon>Tracheophyta</taxon>
        <taxon>Spermatophyta</taxon>
        <taxon>Magnoliopsida</taxon>
        <taxon>eudicotyledons</taxon>
        <taxon>Gunneridae</taxon>
        <taxon>Pentapetalae</taxon>
        <taxon>rosids</taxon>
        <taxon>malvids</taxon>
        <taxon>Brassicales</taxon>
        <taxon>Brassicaceae</taxon>
        <taxon>Camelineae</taxon>
        <taxon>Arabidopsis</taxon>
    </lineage>
</organism>
<dbReference type="Proteomes" id="UP000426265">
    <property type="component" value="Unassembled WGS sequence"/>
</dbReference>
<dbReference type="PRINTS" id="PR00081">
    <property type="entry name" value="GDHRDH"/>
</dbReference>
<dbReference type="Pfam" id="PF00106">
    <property type="entry name" value="adh_short"/>
    <property type="match status" value="2"/>
</dbReference>
<keyword evidence="9" id="KW-0472">Membrane</keyword>
<feature type="transmembrane region" description="Helical" evidence="9">
    <location>
        <begin position="6"/>
        <end position="30"/>
    </location>
</feature>
<evidence type="ECO:0000256" key="5">
    <source>
        <dbReference type="ARBA" id="ARBA00022955"/>
    </source>
</evidence>
<dbReference type="FunFam" id="3.40.50.720:FF:000084">
    <property type="entry name" value="Short-chain dehydrogenase reductase"/>
    <property type="match status" value="2"/>
</dbReference>
<evidence type="ECO:0000256" key="3">
    <source>
        <dbReference type="ARBA" id="ARBA00022516"/>
    </source>
</evidence>
<dbReference type="PROSITE" id="PS00061">
    <property type="entry name" value="ADH_SHORT"/>
    <property type="match status" value="1"/>
</dbReference>
<evidence type="ECO:0000256" key="1">
    <source>
        <dbReference type="ARBA" id="ARBA00004606"/>
    </source>
</evidence>